<dbReference type="PANTHER" id="PTHR14614">
    <property type="entry name" value="HEPATOCELLULAR CARCINOMA-ASSOCIATED ANTIGEN"/>
    <property type="match status" value="1"/>
</dbReference>
<sequence length="243" mass="27418">MKESKMRTVLEPEPAPLAIMGRFFPFDDSGIMFSGTVLVIKEMQNHTNEIDGGTGLNVWDGSLLLARYLEMRPELVRNKSVLELGSGCGLVGISSGIIGAYEVIMTDLRYALPLMQENVKRNESSWRRNIHGCKTIQCKECDWFRPPPISELFGNNNVPDVILIADCVWIAPLIAPLLRTLEKYVHDATTVIITYQQRGKDAHDEFWEGIHNLFDVVNVDTEMTVGLAKPDVFHVLECKKRIT</sequence>
<organism evidence="1 2">
    <name type="scientific">Cyclostephanos tholiformis</name>
    <dbReference type="NCBI Taxonomy" id="382380"/>
    <lineage>
        <taxon>Eukaryota</taxon>
        <taxon>Sar</taxon>
        <taxon>Stramenopiles</taxon>
        <taxon>Ochrophyta</taxon>
        <taxon>Bacillariophyta</taxon>
        <taxon>Coscinodiscophyceae</taxon>
        <taxon>Thalassiosirophycidae</taxon>
        <taxon>Stephanodiscales</taxon>
        <taxon>Stephanodiscaceae</taxon>
        <taxon>Cyclostephanos</taxon>
    </lineage>
</organism>
<dbReference type="PANTHER" id="PTHR14614:SF109">
    <property type="entry name" value="RIBOSOMAL LYSINE N-METHYLTRANSFERASE 5"/>
    <property type="match status" value="1"/>
</dbReference>
<dbReference type="InterPro" id="IPR029063">
    <property type="entry name" value="SAM-dependent_MTases_sf"/>
</dbReference>
<name>A0ABD3RA64_9STRA</name>
<dbReference type="Pfam" id="PF10294">
    <property type="entry name" value="Methyltransf_16"/>
    <property type="match status" value="1"/>
</dbReference>
<dbReference type="Proteomes" id="UP001530377">
    <property type="component" value="Unassembled WGS sequence"/>
</dbReference>
<accession>A0ABD3RA64</accession>
<evidence type="ECO:0000313" key="1">
    <source>
        <dbReference type="EMBL" id="KAL3809885.1"/>
    </source>
</evidence>
<proteinExistence type="predicted"/>
<keyword evidence="2" id="KW-1185">Reference proteome</keyword>
<dbReference type="InterPro" id="IPR019410">
    <property type="entry name" value="Methyltransf_16"/>
</dbReference>
<dbReference type="Gene3D" id="3.40.50.150">
    <property type="entry name" value="Vaccinia Virus protein VP39"/>
    <property type="match status" value="1"/>
</dbReference>
<comment type="caution">
    <text evidence="1">The sequence shown here is derived from an EMBL/GenBank/DDBJ whole genome shotgun (WGS) entry which is preliminary data.</text>
</comment>
<gene>
    <name evidence="1" type="ORF">ACHAXA_010494</name>
</gene>
<evidence type="ECO:0000313" key="2">
    <source>
        <dbReference type="Proteomes" id="UP001530377"/>
    </source>
</evidence>
<dbReference type="AlphaFoldDB" id="A0ABD3RA64"/>
<protein>
    <submittedName>
        <fullName evidence="1">Uncharacterized protein</fullName>
    </submittedName>
</protein>
<reference evidence="1 2" key="1">
    <citation type="submission" date="2024-10" db="EMBL/GenBank/DDBJ databases">
        <title>Updated reference genomes for cyclostephanoid diatoms.</title>
        <authorList>
            <person name="Roberts W.R."/>
            <person name="Alverson A.J."/>
        </authorList>
    </citation>
    <scope>NUCLEOTIDE SEQUENCE [LARGE SCALE GENOMIC DNA]</scope>
    <source>
        <strain evidence="1 2">AJA228-03</strain>
    </source>
</reference>
<dbReference type="SUPFAM" id="SSF53335">
    <property type="entry name" value="S-adenosyl-L-methionine-dependent methyltransferases"/>
    <property type="match status" value="1"/>
</dbReference>
<dbReference type="EMBL" id="JALLPB020000367">
    <property type="protein sequence ID" value="KAL3809885.1"/>
    <property type="molecule type" value="Genomic_DNA"/>
</dbReference>